<sequence length="368" mass="40693">MTAYSKLFSVNVRHNYYEDYLCEDLSFVPTQNSSSIMRNQRLLYKAFATGFSLICEVNSEKKPLIKLSETKFQFGISLKLAAKFMAITNLNETTPAKEFLSNKKIYLTNVGLNPDLKYSIIDAVVGDLMSLNFSLAANSEITLRVNSLEKNNLVIAYDTNGGPIPSPYKIKKSDDGTFSKLLDLSKLTDGLYAISIKNAADTGNDLLSFKIFKSNELSAQPNFGVLDIKIPALDAAAVETKFSINFLRKETTWKYYVINQSGIDLDDFGLFVNDKSADGSASGNPVYSNYTFAGIPVPADDTDPINKIADAEIVLFTSNVKIPFFQKVKTGLELSKKDGPTEVVLSKNLPNPTAEKQAGEESRIYIYV</sequence>
<dbReference type="OrthoDB" id="583528at2"/>
<evidence type="ECO:0000313" key="2">
    <source>
        <dbReference type="Proteomes" id="UP000291485"/>
    </source>
</evidence>
<evidence type="ECO:0000313" key="1">
    <source>
        <dbReference type="EMBL" id="TCD10412.1"/>
    </source>
</evidence>
<comment type="caution">
    <text evidence="1">The sequence shown here is derived from an EMBL/GenBank/DDBJ whole genome shotgun (WGS) entry which is preliminary data.</text>
</comment>
<dbReference type="RefSeq" id="WP_131557726.1">
    <property type="nucleotide sequence ID" value="NZ_SJSN01000006.1"/>
</dbReference>
<protein>
    <submittedName>
        <fullName evidence="1">Uncharacterized protein</fullName>
    </submittedName>
</protein>
<name>A0A4R0P3Z2_9SPHI</name>
<proteinExistence type="predicted"/>
<dbReference type="EMBL" id="SJSN01000006">
    <property type="protein sequence ID" value="TCD10412.1"/>
    <property type="molecule type" value="Genomic_DNA"/>
</dbReference>
<reference evidence="1 2" key="1">
    <citation type="submission" date="2019-02" db="EMBL/GenBank/DDBJ databases">
        <title>Pedobacter sp. RP-3-11 sp. nov., isolated from Arctic soil.</title>
        <authorList>
            <person name="Dahal R.H."/>
        </authorList>
    </citation>
    <scope>NUCLEOTIDE SEQUENCE [LARGE SCALE GENOMIC DNA]</scope>
    <source>
        <strain evidence="1 2">RP-3-11</strain>
    </source>
</reference>
<keyword evidence="2" id="KW-1185">Reference proteome</keyword>
<dbReference type="AlphaFoldDB" id="A0A4R0P3Z2"/>
<dbReference type="Proteomes" id="UP000291485">
    <property type="component" value="Unassembled WGS sequence"/>
</dbReference>
<accession>A0A4R0P3Z2</accession>
<organism evidence="1 2">
    <name type="scientific">Pedobacter frigidisoli</name>
    <dbReference type="NCBI Taxonomy" id="2530455"/>
    <lineage>
        <taxon>Bacteria</taxon>
        <taxon>Pseudomonadati</taxon>
        <taxon>Bacteroidota</taxon>
        <taxon>Sphingobacteriia</taxon>
        <taxon>Sphingobacteriales</taxon>
        <taxon>Sphingobacteriaceae</taxon>
        <taxon>Pedobacter</taxon>
    </lineage>
</organism>
<gene>
    <name evidence="1" type="ORF">EZ449_08655</name>
</gene>